<dbReference type="AlphaFoldDB" id="A0A6N2UA58"/>
<dbReference type="SUPFAM" id="SSF52540">
    <property type="entry name" value="P-loop containing nucleoside triphosphate hydrolases"/>
    <property type="match status" value="1"/>
</dbReference>
<dbReference type="PANTHER" id="PTHR41259:SF1">
    <property type="entry name" value="DOUBLE-STRAND BREAK REPAIR RAD50 ATPASE, PUTATIVE-RELATED"/>
    <property type="match status" value="1"/>
</dbReference>
<accession>A0A6N2UA58</accession>
<sequence length="793" mass="90181">MKFIHVGDLHLGACPETERGWGEERKKDIEQSLSEVIALANEEQADFLFLCGDIFHKKPSLRDLNRLDSFLSQLVCTKVFMIAGNHDFIDEESAYLRYRFSADVHLFTERELTRVYEEAQNTYIYGLSYHSREITEPLYDEAGPGKEEGIHILLGHGGDGTHSPIDFHKLKWSGFDYAALGHIHRPEMISEDLIAYGGSLEPLNRTETGRRGIFLGEITDEKKVVRFLPINQKSYVEVRVDLTEDMDEQEILCAAEEEMKLLGENQMFTLFLQGSKRAEIRPDFDLLGAEYRIVDIIDKTRGSCTEESLLESNKDNIIGAVLCRLEGMPEASHFAGEAFEQASRGLYKKRRSEKRESRSAFYIRNIYIDGFGKFCGKELSFVPGLNIVYGPNESGKTTIKEFIVHMLFGLEKSRGIAARSDAYTIYTPVYGGNYGGVMEITADGHAWLLERRFRAGEKSLHLYDKESGEEGDLSKLYTLSLGAYKDSFCIQEGDIPPSGNLSMELTNYTSNLTGSNTADIKIDLALKALKEKKSLLRRKSREESILLTEKRERYLKAPESGDQGRKPRSIPLFLAAAAVFAAAGFVHPGFFAGCAVFLVLSVLSVQSEKKETTEREDFKEELRRDYQILKEQTDRTEYNINQADAAIQAVLDAAGEFRENLGEQFNKKVSEIVSYLTGGVYEKVKIDESLSFMVKYKNRFIDLKYLSAGTVEQIYLAVRLAAGEILYPKEPVPVLMDDIFGNFDDERTRRALDYLSRHSGRQLILFTCKKELFHQLDRKNQKIHWISLEETRE</sequence>
<keyword evidence="2" id="KW-0812">Transmembrane</keyword>
<dbReference type="PANTHER" id="PTHR41259">
    <property type="entry name" value="DOUBLE-STRAND BREAK REPAIR RAD50 ATPASE, PUTATIVE-RELATED"/>
    <property type="match status" value="1"/>
</dbReference>
<organism evidence="5">
    <name type="scientific">Anaerostipes caccae</name>
    <dbReference type="NCBI Taxonomy" id="105841"/>
    <lineage>
        <taxon>Bacteria</taxon>
        <taxon>Bacillati</taxon>
        <taxon>Bacillota</taxon>
        <taxon>Clostridia</taxon>
        <taxon>Lachnospirales</taxon>
        <taxon>Lachnospiraceae</taxon>
        <taxon>Anaerostipes</taxon>
    </lineage>
</organism>
<dbReference type="Gene3D" id="3.60.21.10">
    <property type="match status" value="1"/>
</dbReference>
<dbReference type="InterPro" id="IPR041796">
    <property type="entry name" value="Mre11_N"/>
</dbReference>
<dbReference type="InterPro" id="IPR003395">
    <property type="entry name" value="RecF/RecN/SMC_N"/>
</dbReference>
<dbReference type="InterPro" id="IPR027417">
    <property type="entry name" value="P-loop_NTPase"/>
</dbReference>
<protein>
    <submittedName>
        <fullName evidence="5">Putative metallophosphoesterase YhaO</fullName>
    </submittedName>
</protein>
<dbReference type="InterPro" id="IPR029052">
    <property type="entry name" value="Metallo-depent_PP-like"/>
</dbReference>
<dbReference type="InterPro" id="IPR004843">
    <property type="entry name" value="Calcineurin-like_PHP"/>
</dbReference>
<evidence type="ECO:0000259" key="3">
    <source>
        <dbReference type="Pfam" id="PF00149"/>
    </source>
</evidence>
<feature type="transmembrane region" description="Helical" evidence="2">
    <location>
        <begin position="572"/>
        <end position="605"/>
    </location>
</feature>
<name>A0A6N2UA58_9FIRM</name>
<dbReference type="EMBL" id="CACRSQ010000005">
    <property type="protein sequence ID" value="VYT15474.1"/>
    <property type="molecule type" value="Genomic_DNA"/>
</dbReference>
<dbReference type="CDD" id="cd00840">
    <property type="entry name" value="MPP_Mre11_N"/>
    <property type="match status" value="1"/>
</dbReference>
<keyword evidence="1" id="KW-0378">Hydrolase</keyword>
<keyword evidence="2" id="KW-1133">Transmembrane helix</keyword>
<dbReference type="RefSeq" id="WP_147510166.1">
    <property type="nucleotide sequence ID" value="NZ_CABIYM010000006.1"/>
</dbReference>
<feature type="domain" description="RecF/RecN/SMC N-terminal" evidence="4">
    <location>
        <begin position="362"/>
        <end position="778"/>
    </location>
</feature>
<evidence type="ECO:0000256" key="1">
    <source>
        <dbReference type="ARBA" id="ARBA00022801"/>
    </source>
</evidence>
<reference evidence="5" key="1">
    <citation type="submission" date="2019-11" db="EMBL/GenBank/DDBJ databases">
        <authorList>
            <person name="Feng L."/>
        </authorList>
    </citation>
    <scope>NUCLEOTIDE SEQUENCE</scope>
    <source>
        <strain evidence="5">AcaccaeLFYP115</strain>
    </source>
</reference>
<proteinExistence type="predicted"/>
<dbReference type="GO" id="GO:0016787">
    <property type="term" value="F:hydrolase activity"/>
    <property type="evidence" value="ECO:0007669"/>
    <property type="project" value="UniProtKB-KW"/>
</dbReference>
<gene>
    <name evidence="5" type="primary">yhaO</name>
    <name evidence="5" type="ORF">ACLFYP115_01820</name>
</gene>
<keyword evidence="2" id="KW-0472">Membrane</keyword>
<dbReference type="SUPFAM" id="SSF56300">
    <property type="entry name" value="Metallo-dependent phosphatases"/>
    <property type="match status" value="1"/>
</dbReference>
<evidence type="ECO:0000259" key="4">
    <source>
        <dbReference type="Pfam" id="PF02463"/>
    </source>
</evidence>
<evidence type="ECO:0000313" key="5">
    <source>
        <dbReference type="EMBL" id="VYT15474.1"/>
    </source>
</evidence>
<dbReference type="Gene3D" id="3.40.50.300">
    <property type="entry name" value="P-loop containing nucleotide triphosphate hydrolases"/>
    <property type="match status" value="1"/>
</dbReference>
<evidence type="ECO:0000256" key="2">
    <source>
        <dbReference type="SAM" id="Phobius"/>
    </source>
</evidence>
<feature type="domain" description="Calcineurin-like phosphoesterase" evidence="3">
    <location>
        <begin position="1"/>
        <end position="186"/>
    </location>
</feature>
<dbReference type="Pfam" id="PF02463">
    <property type="entry name" value="SMC_N"/>
    <property type="match status" value="1"/>
</dbReference>
<dbReference type="Pfam" id="PF00149">
    <property type="entry name" value="Metallophos"/>
    <property type="match status" value="1"/>
</dbReference>